<evidence type="ECO:0000313" key="1">
    <source>
        <dbReference type="EMBL" id="KAK3712885.1"/>
    </source>
</evidence>
<comment type="caution">
    <text evidence="1">The sequence shown here is derived from an EMBL/GenBank/DDBJ whole genome shotgun (WGS) entry which is preliminary data.</text>
</comment>
<dbReference type="PANTHER" id="PTHR34415">
    <property type="entry name" value="INTEGRASE CATALYTIC DOMAIN-CONTAINING PROTEIN"/>
    <property type="match status" value="1"/>
</dbReference>
<dbReference type="PANTHER" id="PTHR34415:SF1">
    <property type="entry name" value="INTEGRASE CATALYTIC DOMAIN-CONTAINING PROTEIN"/>
    <property type="match status" value="1"/>
</dbReference>
<dbReference type="AlphaFoldDB" id="A0AAE0XUR8"/>
<name>A0AAE0XUR8_9GAST</name>
<dbReference type="EMBL" id="JAWDGP010007575">
    <property type="protein sequence ID" value="KAK3712885.1"/>
    <property type="molecule type" value="Genomic_DNA"/>
</dbReference>
<gene>
    <name evidence="1" type="ORF">RRG08_034025</name>
</gene>
<dbReference type="Proteomes" id="UP001283361">
    <property type="component" value="Unassembled WGS sequence"/>
</dbReference>
<keyword evidence="2" id="KW-1185">Reference proteome</keyword>
<accession>A0AAE0XUR8</accession>
<reference evidence="1" key="1">
    <citation type="journal article" date="2023" name="G3 (Bethesda)">
        <title>A reference genome for the long-term kleptoplast-retaining sea slug Elysia crispata morphotype clarki.</title>
        <authorList>
            <person name="Eastman K.E."/>
            <person name="Pendleton A.L."/>
            <person name="Shaikh M.A."/>
            <person name="Suttiyut T."/>
            <person name="Ogas R."/>
            <person name="Tomko P."/>
            <person name="Gavelis G."/>
            <person name="Widhalm J.R."/>
            <person name="Wisecaver J.H."/>
        </authorList>
    </citation>
    <scope>NUCLEOTIDE SEQUENCE</scope>
    <source>
        <strain evidence="1">ECLA1</strain>
    </source>
</reference>
<evidence type="ECO:0000313" key="2">
    <source>
        <dbReference type="Proteomes" id="UP001283361"/>
    </source>
</evidence>
<organism evidence="1 2">
    <name type="scientific">Elysia crispata</name>
    <name type="common">lettuce slug</name>
    <dbReference type="NCBI Taxonomy" id="231223"/>
    <lineage>
        <taxon>Eukaryota</taxon>
        <taxon>Metazoa</taxon>
        <taxon>Spiralia</taxon>
        <taxon>Lophotrochozoa</taxon>
        <taxon>Mollusca</taxon>
        <taxon>Gastropoda</taxon>
        <taxon>Heterobranchia</taxon>
        <taxon>Euthyneura</taxon>
        <taxon>Panpulmonata</taxon>
        <taxon>Sacoglossa</taxon>
        <taxon>Placobranchoidea</taxon>
        <taxon>Plakobranchidae</taxon>
        <taxon>Elysia</taxon>
    </lineage>
</organism>
<sequence length="228" mass="25757">MIQYLLWRVLTGKHEKITLSFLLAGHTKFACDWGFGLLNFKCKFRKTVVNFLKDIVEVVDCSSVVNTSQLCATQDSTGIVPVYDWIKYLTVSCNSLPNILTFNHFYFEEGFGSVKAQELINSGDPVAVPVLKPNGPLFPMDELPPRIQTKGLSNARKWYMYLYKEIRPFVSLEYQDKVVPHPPTDEPEPFSSADTGVVSEPVAKVSRLEISQKVGQKEESGFRLSVEI</sequence>
<protein>
    <submittedName>
        <fullName evidence="1">Uncharacterized protein</fullName>
    </submittedName>
</protein>
<proteinExistence type="predicted"/>